<dbReference type="EMBL" id="CAJGYO010000004">
    <property type="protein sequence ID" value="CAD6226646.1"/>
    <property type="molecule type" value="Genomic_DNA"/>
</dbReference>
<name>A0A811NL10_9POAL</name>
<feature type="compositionally biased region" description="Low complexity" evidence="1">
    <location>
        <begin position="1"/>
        <end position="23"/>
    </location>
</feature>
<evidence type="ECO:0000313" key="3">
    <source>
        <dbReference type="Proteomes" id="UP000604825"/>
    </source>
</evidence>
<accession>A0A811NL10</accession>
<comment type="caution">
    <text evidence="2">The sequence shown here is derived from an EMBL/GenBank/DDBJ whole genome shotgun (WGS) entry which is preliminary data.</text>
</comment>
<reference evidence="2" key="1">
    <citation type="submission" date="2020-10" db="EMBL/GenBank/DDBJ databases">
        <authorList>
            <person name="Han B."/>
            <person name="Lu T."/>
            <person name="Zhao Q."/>
            <person name="Huang X."/>
            <person name="Zhao Y."/>
        </authorList>
    </citation>
    <scope>NUCLEOTIDE SEQUENCE</scope>
</reference>
<sequence length="70" mass="7274">MVRLFPRAAAPPASPLPRSTTPLAVPYGNPIEAATSPAEATTGGSPGKLLPSLYIEIAQMIGRTLMKTNN</sequence>
<protein>
    <submittedName>
        <fullName evidence="2">Uncharacterized protein</fullName>
    </submittedName>
</protein>
<dbReference type="Proteomes" id="UP000604825">
    <property type="component" value="Unassembled WGS sequence"/>
</dbReference>
<feature type="region of interest" description="Disordered" evidence="1">
    <location>
        <begin position="1"/>
        <end position="47"/>
    </location>
</feature>
<gene>
    <name evidence="2" type="ORF">NCGR_LOCUS18410</name>
</gene>
<evidence type="ECO:0000313" key="2">
    <source>
        <dbReference type="EMBL" id="CAD6226646.1"/>
    </source>
</evidence>
<organism evidence="2 3">
    <name type="scientific">Miscanthus lutarioriparius</name>
    <dbReference type="NCBI Taxonomy" id="422564"/>
    <lineage>
        <taxon>Eukaryota</taxon>
        <taxon>Viridiplantae</taxon>
        <taxon>Streptophyta</taxon>
        <taxon>Embryophyta</taxon>
        <taxon>Tracheophyta</taxon>
        <taxon>Spermatophyta</taxon>
        <taxon>Magnoliopsida</taxon>
        <taxon>Liliopsida</taxon>
        <taxon>Poales</taxon>
        <taxon>Poaceae</taxon>
        <taxon>PACMAD clade</taxon>
        <taxon>Panicoideae</taxon>
        <taxon>Andropogonodae</taxon>
        <taxon>Andropogoneae</taxon>
        <taxon>Saccharinae</taxon>
        <taxon>Miscanthus</taxon>
    </lineage>
</organism>
<dbReference type="AlphaFoldDB" id="A0A811NL10"/>
<proteinExistence type="predicted"/>
<evidence type="ECO:0000256" key="1">
    <source>
        <dbReference type="SAM" id="MobiDB-lite"/>
    </source>
</evidence>
<keyword evidence="3" id="KW-1185">Reference proteome</keyword>